<feature type="transmembrane region" description="Helical" evidence="1">
    <location>
        <begin position="20"/>
        <end position="40"/>
    </location>
</feature>
<keyword evidence="1" id="KW-1133">Transmembrane helix</keyword>
<organism evidence="2 3">
    <name type="scientific">Peribacillus asahii</name>
    <dbReference type="NCBI Taxonomy" id="228899"/>
    <lineage>
        <taxon>Bacteria</taxon>
        <taxon>Bacillati</taxon>
        <taxon>Bacillota</taxon>
        <taxon>Bacilli</taxon>
        <taxon>Bacillales</taxon>
        <taxon>Bacillaceae</taxon>
        <taxon>Peribacillus</taxon>
    </lineage>
</organism>
<evidence type="ECO:0000313" key="3">
    <source>
        <dbReference type="Proteomes" id="UP000283095"/>
    </source>
</evidence>
<gene>
    <name evidence="2" type="ORF">BAOM_2468</name>
</gene>
<protein>
    <submittedName>
        <fullName evidence="2">Uncharacterized protein</fullName>
    </submittedName>
</protein>
<keyword evidence="1" id="KW-0472">Membrane</keyword>
<dbReference type="KEGG" id="pasa:BAOM_2468"/>
<evidence type="ECO:0000256" key="1">
    <source>
        <dbReference type="SAM" id="Phobius"/>
    </source>
</evidence>
<keyword evidence="1" id="KW-0812">Transmembrane</keyword>
<accession>A0A3T0KRQ3</accession>
<name>A0A3T0KRQ3_9BACI</name>
<evidence type="ECO:0000313" key="2">
    <source>
        <dbReference type="EMBL" id="AZV43077.1"/>
    </source>
</evidence>
<sequence>MEEGKGRYFINFYKVLKIGIISYFLKITLTSIIIFIYCLYASDNQYQLKKY</sequence>
<dbReference type="Proteomes" id="UP000283095">
    <property type="component" value="Chromosome"/>
</dbReference>
<dbReference type="EMBL" id="CP026095">
    <property type="protein sequence ID" value="AZV43077.1"/>
    <property type="molecule type" value="Genomic_DNA"/>
</dbReference>
<dbReference type="AlphaFoldDB" id="A0A3T0KRQ3"/>
<reference evidence="2 3" key="1">
    <citation type="submission" date="2018-01" db="EMBL/GenBank/DDBJ databases">
        <title>Bacillus asahii Genome sequencing and assembly.</title>
        <authorList>
            <person name="Jiang H."/>
            <person name="Feng Y."/>
            <person name="Zhao F."/>
            <person name="Lin X."/>
        </authorList>
    </citation>
    <scope>NUCLEOTIDE SEQUENCE [LARGE SCALE GENOMIC DNA]</scope>
    <source>
        <strain evidence="2 3">OM18</strain>
    </source>
</reference>
<proteinExistence type="predicted"/>